<dbReference type="OrthoDB" id="3031080at2759"/>
<organism evidence="2 3">
    <name type="scientific">Armillaria ostoyae</name>
    <name type="common">Armillaria root rot fungus</name>
    <dbReference type="NCBI Taxonomy" id="47428"/>
    <lineage>
        <taxon>Eukaryota</taxon>
        <taxon>Fungi</taxon>
        <taxon>Dikarya</taxon>
        <taxon>Basidiomycota</taxon>
        <taxon>Agaricomycotina</taxon>
        <taxon>Agaricomycetes</taxon>
        <taxon>Agaricomycetidae</taxon>
        <taxon>Agaricales</taxon>
        <taxon>Marasmiineae</taxon>
        <taxon>Physalacriaceae</taxon>
        <taxon>Armillaria</taxon>
    </lineage>
</organism>
<feature type="transmembrane region" description="Helical" evidence="1">
    <location>
        <begin position="31"/>
        <end position="52"/>
    </location>
</feature>
<sequence length="236" mass="26264">MTPQTNIPANLTDAERVFIINNLDIGLDYGIPTSVLNGIYTGIFAVSMWATFTSTSHRIARGIVAMIILLYATTEFNLAYSWPFLSIIFVKNGQSLWTAYNTSNNAGRSIDIISEAAAIASTVFADCTIIWRCWNVWGQRWMIILPPVLTFLVGIAFRILQANFDLTGDFTLASFYRLLSIIFVLTTTVLCTLLIIWRVWTVVRASPGAANRGFGAYRHTVEILVESSALYSVSCH</sequence>
<keyword evidence="1" id="KW-0472">Membrane</keyword>
<name>A0A284QM80_ARMOS</name>
<evidence type="ECO:0000256" key="1">
    <source>
        <dbReference type="SAM" id="Phobius"/>
    </source>
</evidence>
<feature type="transmembrane region" description="Helical" evidence="1">
    <location>
        <begin position="175"/>
        <end position="197"/>
    </location>
</feature>
<dbReference type="AlphaFoldDB" id="A0A284QM80"/>
<feature type="transmembrane region" description="Helical" evidence="1">
    <location>
        <begin position="141"/>
        <end position="160"/>
    </location>
</feature>
<evidence type="ECO:0000313" key="3">
    <source>
        <dbReference type="Proteomes" id="UP000219338"/>
    </source>
</evidence>
<evidence type="ECO:0000313" key="2">
    <source>
        <dbReference type="EMBL" id="SJK97550.1"/>
    </source>
</evidence>
<reference evidence="3" key="1">
    <citation type="journal article" date="2017" name="Nat. Ecol. Evol.">
        <title>Genome expansion and lineage-specific genetic innovations in the forest pathogenic fungi Armillaria.</title>
        <authorList>
            <person name="Sipos G."/>
            <person name="Prasanna A.N."/>
            <person name="Walter M.C."/>
            <person name="O'Connor E."/>
            <person name="Balint B."/>
            <person name="Krizsan K."/>
            <person name="Kiss B."/>
            <person name="Hess J."/>
            <person name="Varga T."/>
            <person name="Slot J."/>
            <person name="Riley R."/>
            <person name="Boka B."/>
            <person name="Rigling D."/>
            <person name="Barry K."/>
            <person name="Lee J."/>
            <person name="Mihaltcheva S."/>
            <person name="LaButti K."/>
            <person name="Lipzen A."/>
            <person name="Waldron R."/>
            <person name="Moloney N.M."/>
            <person name="Sperisen C."/>
            <person name="Kredics L."/>
            <person name="Vagvoelgyi C."/>
            <person name="Patrignani A."/>
            <person name="Fitzpatrick D."/>
            <person name="Nagy I."/>
            <person name="Doyle S."/>
            <person name="Anderson J.B."/>
            <person name="Grigoriev I.V."/>
            <person name="Gueldener U."/>
            <person name="Muensterkoetter M."/>
            <person name="Nagy L.G."/>
        </authorList>
    </citation>
    <scope>NUCLEOTIDE SEQUENCE [LARGE SCALE GENOMIC DNA]</scope>
    <source>
        <strain evidence="3">C18/9</strain>
    </source>
</reference>
<proteinExistence type="predicted"/>
<keyword evidence="1" id="KW-1133">Transmembrane helix</keyword>
<gene>
    <name evidence="2" type="ORF">ARMOST_00802</name>
</gene>
<feature type="transmembrane region" description="Helical" evidence="1">
    <location>
        <begin position="64"/>
        <end position="90"/>
    </location>
</feature>
<accession>A0A284QM80</accession>
<dbReference type="OMA" id="MWATFTS"/>
<keyword evidence="1" id="KW-0812">Transmembrane</keyword>
<dbReference type="Proteomes" id="UP000219338">
    <property type="component" value="Unassembled WGS sequence"/>
</dbReference>
<protein>
    <submittedName>
        <fullName evidence="2">Uncharacterized protein</fullName>
    </submittedName>
</protein>
<keyword evidence="3" id="KW-1185">Reference proteome</keyword>
<dbReference type="EMBL" id="FUEG01000001">
    <property type="protein sequence ID" value="SJK97550.1"/>
    <property type="molecule type" value="Genomic_DNA"/>
</dbReference>
<feature type="transmembrane region" description="Helical" evidence="1">
    <location>
        <begin position="110"/>
        <end position="134"/>
    </location>
</feature>